<evidence type="ECO:0000256" key="5">
    <source>
        <dbReference type="PIRSR" id="PIRSR001434-2"/>
    </source>
</evidence>
<dbReference type="GO" id="GO:0006535">
    <property type="term" value="P:cysteine biosynthetic process from serine"/>
    <property type="evidence" value="ECO:0007669"/>
    <property type="project" value="TreeGrafter"/>
</dbReference>
<dbReference type="InterPro" id="IPR015422">
    <property type="entry name" value="PyrdxlP-dep_Trfase_small"/>
</dbReference>
<dbReference type="AlphaFoldDB" id="A0A075LLG4"/>
<dbReference type="GO" id="GO:0030170">
    <property type="term" value="F:pyridoxal phosphate binding"/>
    <property type="evidence" value="ECO:0007669"/>
    <property type="project" value="InterPro"/>
</dbReference>
<comment type="cofactor">
    <cofactor evidence="1 6">
        <name>pyridoxal 5'-phosphate</name>
        <dbReference type="ChEBI" id="CHEBI:597326"/>
    </cofactor>
</comment>
<evidence type="ECO:0000256" key="6">
    <source>
        <dbReference type="RuleBase" id="RU362118"/>
    </source>
</evidence>
<dbReference type="GO" id="GO:0071269">
    <property type="term" value="P:L-homocysteine biosynthetic process"/>
    <property type="evidence" value="ECO:0007669"/>
    <property type="project" value="TreeGrafter"/>
</dbReference>
<keyword evidence="4 5" id="KW-0663">Pyridoxal phosphate</keyword>
<sequence>MTEKHIATKKLGFDTAALHAGQHPDPHNGARAVPLFQTSSYVFESTEKAAALFRMQEPGYIYSRNGNPTNAVLEERLTELEGGIGGFAVSSGQAAISVALLTLAKTGDEIITTNALYGGTYNLFAETFKGFGVTVRFVDGRNLEEVEQAVNDRTKAIFTESIGNPNAEIADLNGLSAIAKRHHLPLVVDNTFTTPYLQKPIDFGADIVVFSTTKFIGGHGTSIGGAIVDAGTFDWTNERFPDFNRDKPSIGNTSFTKLAGDRAFIAKARFELGHDLGTSLSPFNSWLFIQGLETLSFRMRQHVYNAKKTAAFLRQHQAVEWVNYPDSPDDPQYELAQTYLPKGVSSIFTFGIKGGRKAAEHFIDSLTLISHLANVGDSKTLAIHPASTTHARMTEEQQLQAGVYPDQIRLSIGLEDIDDILGDLDQALQAN</sequence>
<dbReference type="InterPro" id="IPR006235">
    <property type="entry name" value="OAc-hSer/O-AcSer_sulfhydrylase"/>
</dbReference>
<comment type="similarity">
    <text evidence="2 6">Belongs to the trans-sulfuration enzymes family.</text>
</comment>
<reference evidence="7 8" key="1">
    <citation type="submission" date="2014-07" db="EMBL/GenBank/DDBJ databases">
        <title>Complete genome sequence of a moderately halophilic bacterium Terribacillus aidingensis MP602, isolated from Cryptomeria fortunei in Tianmu mountain in China.</title>
        <authorList>
            <person name="Wang Y."/>
            <person name="Lu P."/>
            <person name="Zhang L."/>
        </authorList>
    </citation>
    <scope>NUCLEOTIDE SEQUENCE [LARGE SCALE GENOMIC DNA]</scope>
    <source>
        <strain evidence="7 8">MP602</strain>
    </source>
</reference>
<dbReference type="GO" id="GO:0004124">
    <property type="term" value="F:cysteine synthase activity"/>
    <property type="evidence" value="ECO:0007669"/>
    <property type="project" value="TreeGrafter"/>
</dbReference>
<dbReference type="GO" id="GO:0005737">
    <property type="term" value="C:cytoplasm"/>
    <property type="evidence" value="ECO:0007669"/>
    <property type="project" value="TreeGrafter"/>
</dbReference>
<dbReference type="GO" id="GO:0019346">
    <property type="term" value="P:transsulfuration"/>
    <property type="evidence" value="ECO:0007669"/>
    <property type="project" value="InterPro"/>
</dbReference>
<name>A0A075LLG4_9BACI</name>
<gene>
    <name evidence="7" type="ORF">GZ22_00380</name>
</gene>
<dbReference type="PANTHER" id="PTHR43797">
    <property type="entry name" value="HOMOCYSTEINE/CYSTEINE SYNTHASE"/>
    <property type="match status" value="1"/>
</dbReference>
<protein>
    <submittedName>
        <fullName evidence="7">O-acetylhomoserine aminocarboxypropyltransferase</fullName>
        <ecNumber evidence="7">2.5.1.49</ecNumber>
    </submittedName>
</protein>
<dbReference type="PANTHER" id="PTHR43797:SF2">
    <property type="entry name" value="HOMOCYSTEINE_CYSTEINE SYNTHASE"/>
    <property type="match status" value="1"/>
</dbReference>
<dbReference type="HOGENOM" id="CLU_018986_4_0_9"/>
<evidence type="ECO:0000256" key="1">
    <source>
        <dbReference type="ARBA" id="ARBA00001933"/>
    </source>
</evidence>
<dbReference type="InterPro" id="IPR015424">
    <property type="entry name" value="PyrdxlP-dep_Trfase"/>
</dbReference>
<dbReference type="RefSeq" id="WP_038557627.1">
    <property type="nucleotide sequence ID" value="NZ_CP008876.1"/>
</dbReference>
<dbReference type="OrthoDB" id="9803887at2"/>
<evidence type="ECO:0000256" key="3">
    <source>
        <dbReference type="ARBA" id="ARBA00022679"/>
    </source>
</evidence>
<dbReference type="Gene3D" id="3.90.1150.10">
    <property type="entry name" value="Aspartate Aminotransferase, domain 1"/>
    <property type="match status" value="1"/>
</dbReference>
<dbReference type="EMBL" id="CP008876">
    <property type="protein sequence ID" value="AIF65258.1"/>
    <property type="molecule type" value="Genomic_DNA"/>
</dbReference>
<dbReference type="InterPro" id="IPR000277">
    <property type="entry name" value="Cys/Met-Metab_PyrdxlP-dep_enz"/>
</dbReference>
<feature type="modified residue" description="N6-(pyridoxal phosphate)lysine" evidence="5">
    <location>
        <position position="214"/>
    </location>
</feature>
<dbReference type="GO" id="GO:0003961">
    <property type="term" value="F:O-acetylhomoserine aminocarboxypropyltransferase activity"/>
    <property type="evidence" value="ECO:0007669"/>
    <property type="project" value="UniProtKB-EC"/>
</dbReference>
<organism evidence="7 8">
    <name type="scientific">Terribacillus saccharophilus</name>
    <dbReference type="NCBI Taxonomy" id="361277"/>
    <lineage>
        <taxon>Bacteria</taxon>
        <taxon>Bacillati</taxon>
        <taxon>Bacillota</taxon>
        <taxon>Bacilli</taxon>
        <taxon>Bacillales</taxon>
        <taxon>Bacillaceae</taxon>
        <taxon>Terribacillus</taxon>
    </lineage>
</organism>
<dbReference type="Proteomes" id="UP000027980">
    <property type="component" value="Chromosome"/>
</dbReference>
<dbReference type="NCBIfam" id="TIGR01326">
    <property type="entry name" value="OAH_OAS_sulfhy"/>
    <property type="match status" value="1"/>
</dbReference>
<dbReference type="InterPro" id="IPR015421">
    <property type="entry name" value="PyrdxlP-dep_Trfase_major"/>
</dbReference>
<dbReference type="GeneID" id="34222643"/>
<dbReference type="EC" id="2.5.1.49" evidence="7"/>
<dbReference type="CDD" id="cd00614">
    <property type="entry name" value="CGS_like"/>
    <property type="match status" value="1"/>
</dbReference>
<proteinExistence type="inferred from homology"/>
<dbReference type="Pfam" id="PF01053">
    <property type="entry name" value="Cys_Met_Meta_PP"/>
    <property type="match status" value="1"/>
</dbReference>
<dbReference type="InterPro" id="IPR054542">
    <property type="entry name" value="Cys_met_metab_PP"/>
</dbReference>
<dbReference type="PIRSF" id="PIRSF001434">
    <property type="entry name" value="CGS"/>
    <property type="match status" value="1"/>
</dbReference>
<keyword evidence="3 7" id="KW-0808">Transferase</keyword>
<evidence type="ECO:0000313" key="7">
    <source>
        <dbReference type="EMBL" id="AIF65258.1"/>
    </source>
</evidence>
<evidence type="ECO:0000313" key="8">
    <source>
        <dbReference type="Proteomes" id="UP000027980"/>
    </source>
</evidence>
<evidence type="ECO:0000256" key="2">
    <source>
        <dbReference type="ARBA" id="ARBA00009077"/>
    </source>
</evidence>
<dbReference type="Gene3D" id="3.40.640.10">
    <property type="entry name" value="Type I PLP-dependent aspartate aminotransferase-like (Major domain)"/>
    <property type="match status" value="1"/>
</dbReference>
<dbReference type="KEGG" id="tap:GZ22_00380"/>
<evidence type="ECO:0000256" key="4">
    <source>
        <dbReference type="ARBA" id="ARBA00022898"/>
    </source>
</evidence>
<dbReference type="PROSITE" id="PS00868">
    <property type="entry name" value="CYS_MET_METAB_PP"/>
    <property type="match status" value="1"/>
</dbReference>
<dbReference type="FunFam" id="3.40.640.10:FF:000035">
    <property type="entry name" value="O-succinylhomoserine sulfhydrylase"/>
    <property type="match status" value="1"/>
</dbReference>
<dbReference type="SUPFAM" id="SSF53383">
    <property type="entry name" value="PLP-dependent transferases"/>
    <property type="match status" value="1"/>
</dbReference>
<accession>A0A075LLG4</accession>